<dbReference type="PANTHER" id="PTHR24220">
    <property type="entry name" value="IMPORT ATP-BINDING PROTEIN"/>
    <property type="match status" value="1"/>
</dbReference>
<keyword evidence="2" id="KW-0547">Nucleotide-binding</keyword>
<dbReference type="SUPFAM" id="SSF52540">
    <property type="entry name" value="P-loop containing nucleoside triphosphate hydrolases"/>
    <property type="match status" value="1"/>
</dbReference>
<evidence type="ECO:0000313" key="5">
    <source>
        <dbReference type="EMBL" id="MCB5227322.1"/>
    </source>
</evidence>
<keyword evidence="1" id="KW-0813">Transport</keyword>
<feature type="domain" description="ABC transporter" evidence="4">
    <location>
        <begin position="5"/>
        <end position="225"/>
    </location>
</feature>
<organism evidence="5 6">
    <name type="scientific">Alishewanella maricola</name>
    <dbReference type="NCBI Taxonomy" id="2795740"/>
    <lineage>
        <taxon>Bacteria</taxon>
        <taxon>Pseudomonadati</taxon>
        <taxon>Pseudomonadota</taxon>
        <taxon>Gammaproteobacteria</taxon>
        <taxon>Alteromonadales</taxon>
        <taxon>Alteromonadaceae</taxon>
        <taxon>Alishewanella</taxon>
    </lineage>
</organism>
<comment type="caution">
    <text evidence="5">The sequence shown here is derived from an EMBL/GenBank/DDBJ whole genome shotgun (WGS) entry which is preliminary data.</text>
</comment>
<evidence type="ECO:0000313" key="6">
    <source>
        <dbReference type="Proteomes" id="UP000633814"/>
    </source>
</evidence>
<dbReference type="InterPro" id="IPR027417">
    <property type="entry name" value="P-loop_NTPase"/>
</dbReference>
<dbReference type="PROSITE" id="PS00211">
    <property type="entry name" value="ABC_TRANSPORTER_1"/>
    <property type="match status" value="1"/>
</dbReference>
<evidence type="ECO:0000256" key="3">
    <source>
        <dbReference type="ARBA" id="ARBA00022840"/>
    </source>
</evidence>
<sequence length="226" mass="24302">MAELIRLEQLSHSFWQAKQEHPILKGISMSINDGETVAITGPSGSGKSTLLSILGLLDTASSGQYYLRQQSVNTLNRQQKAQIRNQHLGWIFQNFSLIGDMTALENVALPLRFNTTVPSSHYRATAEAALIKVGLADKLNALPAELSGGQQQRVAIARALVSQPSLILADEPTGNLDTTTGQSIVNLLLQLAAEGTTVVLVTHDLAIAKQCQRAIHLVDGCLTDAQ</sequence>
<dbReference type="EMBL" id="JAEINI020000006">
    <property type="protein sequence ID" value="MCB5227322.1"/>
    <property type="molecule type" value="Genomic_DNA"/>
</dbReference>
<evidence type="ECO:0000256" key="1">
    <source>
        <dbReference type="ARBA" id="ARBA00022448"/>
    </source>
</evidence>
<keyword evidence="3 5" id="KW-0067">ATP-binding</keyword>
<dbReference type="InterPro" id="IPR017871">
    <property type="entry name" value="ABC_transporter-like_CS"/>
</dbReference>
<evidence type="ECO:0000256" key="2">
    <source>
        <dbReference type="ARBA" id="ARBA00022741"/>
    </source>
</evidence>
<name>A0ABS8C4S6_9ALTE</name>
<dbReference type="Gene3D" id="3.40.50.300">
    <property type="entry name" value="P-loop containing nucleotide triphosphate hydrolases"/>
    <property type="match status" value="1"/>
</dbReference>
<dbReference type="SMART" id="SM00382">
    <property type="entry name" value="AAA"/>
    <property type="match status" value="1"/>
</dbReference>
<dbReference type="InterPro" id="IPR003439">
    <property type="entry name" value="ABC_transporter-like_ATP-bd"/>
</dbReference>
<dbReference type="Proteomes" id="UP000633814">
    <property type="component" value="Unassembled WGS sequence"/>
</dbReference>
<dbReference type="InterPro" id="IPR003593">
    <property type="entry name" value="AAA+_ATPase"/>
</dbReference>
<dbReference type="PROSITE" id="PS50893">
    <property type="entry name" value="ABC_TRANSPORTER_2"/>
    <property type="match status" value="1"/>
</dbReference>
<dbReference type="Pfam" id="PF00005">
    <property type="entry name" value="ABC_tran"/>
    <property type="match status" value="1"/>
</dbReference>
<protein>
    <submittedName>
        <fullName evidence="5">ABC transporter ATP-binding protein</fullName>
    </submittedName>
</protein>
<dbReference type="GO" id="GO:0005524">
    <property type="term" value="F:ATP binding"/>
    <property type="evidence" value="ECO:0007669"/>
    <property type="project" value="UniProtKB-KW"/>
</dbReference>
<reference evidence="5 6" key="1">
    <citation type="submission" date="2021-10" db="EMBL/GenBank/DDBJ databases">
        <title>Alishewanella koreense sp. nov. isolated from seawater of southwestern coast in South Korea and the proposal for the reclassification of Rheinheimera perlucida and Rheinheimera tuosuensis as Arsukibacterium perlucida and Arsukibacterium tuosuensis.</title>
        <authorList>
            <person name="Kim K.H."/>
            <person name="Ruan W."/>
            <person name="Kim K.R."/>
            <person name="Baek J.H."/>
            <person name="Jeon C.O."/>
        </authorList>
    </citation>
    <scope>NUCLEOTIDE SEQUENCE [LARGE SCALE GENOMIC DNA]</scope>
    <source>
        <strain evidence="5 6">16-MA</strain>
    </source>
</reference>
<dbReference type="PANTHER" id="PTHR24220:SF648">
    <property type="entry name" value="ABC TRANSPORTER ATP-BINDING PROTEIN YTRE"/>
    <property type="match status" value="1"/>
</dbReference>
<accession>A0ABS8C4S6</accession>
<dbReference type="InterPro" id="IPR015854">
    <property type="entry name" value="ABC_transpr_LolD-like"/>
</dbReference>
<dbReference type="RefSeq" id="WP_226751383.1">
    <property type="nucleotide sequence ID" value="NZ_JAEINI020000006.1"/>
</dbReference>
<evidence type="ECO:0000259" key="4">
    <source>
        <dbReference type="PROSITE" id="PS50893"/>
    </source>
</evidence>
<dbReference type="InterPro" id="IPR017911">
    <property type="entry name" value="MacB-like_ATP-bd"/>
</dbReference>
<gene>
    <name evidence="5" type="ORF">JAO78_010900</name>
</gene>
<keyword evidence="6" id="KW-1185">Reference proteome</keyword>
<dbReference type="CDD" id="cd03255">
    <property type="entry name" value="ABC_MJ0796_LolCDE_FtsE"/>
    <property type="match status" value="1"/>
</dbReference>
<proteinExistence type="predicted"/>